<evidence type="ECO:0000313" key="2">
    <source>
        <dbReference type="EMBL" id="QJA99861.1"/>
    </source>
</evidence>
<sequence length="69" mass="7576">MELSGEAKKVQSMLEPLVLKEPLAETVNLLARFSGTTVPPTDKVDVEPGPSREEKSIVIEPVFLMINLL</sequence>
<evidence type="ECO:0000313" key="3">
    <source>
        <dbReference type="EMBL" id="QJB04352.1"/>
    </source>
</evidence>
<dbReference type="AlphaFoldDB" id="A0A6M3M4B6"/>
<accession>A0A6M3M4B6</accession>
<dbReference type="EMBL" id="MT143880">
    <property type="protein sequence ID" value="QJB04352.1"/>
    <property type="molecule type" value="Genomic_DNA"/>
</dbReference>
<dbReference type="EMBL" id="MT143671">
    <property type="protein sequence ID" value="QJA99861.1"/>
    <property type="molecule type" value="Genomic_DNA"/>
</dbReference>
<name>A0A6M3M4B6_9ZZZZ</name>
<reference evidence="2" key="1">
    <citation type="submission" date="2020-03" db="EMBL/GenBank/DDBJ databases">
        <title>The deep terrestrial virosphere.</title>
        <authorList>
            <person name="Holmfeldt K."/>
            <person name="Nilsson E."/>
            <person name="Simone D."/>
            <person name="Lopez-Fernandez M."/>
            <person name="Wu X."/>
            <person name="de Brujin I."/>
            <person name="Lundin D."/>
            <person name="Andersson A."/>
            <person name="Bertilsson S."/>
            <person name="Dopson M."/>
        </authorList>
    </citation>
    <scope>NUCLEOTIDE SEQUENCE</scope>
    <source>
        <strain evidence="2">MM171A00816</strain>
        <strain evidence="3">MM171B00332</strain>
        <strain evidence="1">MM415B00738</strain>
    </source>
</reference>
<gene>
    <name evidence="2" type="ORF">MM171A00816_0010</name>
    <name evidence="3" type="ORF">MM171B00332_0015</name>
    <name evidence="1" type="ORF">MM415B00738_0010</name>
</gene>
<evidence type="ECO:0000313" key="1">
    <source>
        <dbReference type="EMBL" id="QJA62722.1"/>
    </source>
</evidence>
<protein>
    <submittedName>
        <fullName evidence="2">Uncharacterized protein</fullName>
    </submittedName>
</protein>
<dbReference type="EMBL" id="MT141479">
    <property type="protein sequence ID" value="QJA62722.1"/>
    <property type="molecule type" value="Genomic_DNA"/>
</dbReference>
<organism evidence="2">
    <name type="scientific">viral metagenome</name>
    <dbReference type="NCBI Taxonomy" id="1070528"/>
    <lineage>
        <taxon>unclassified sequences</taxon>
        <taxon>metagenomes</taxon>
        <taxon>organismal metagenomes</taxon>
    </lineage>
</organism>
<proteinExistence type="predicted"/>